<keyword evidence="3" id="KW-1185">Reference proteome</keyword>
<accession>A0A5B7I912</accession>
<evidence type="ECO:0000256" key="1">
    <source>
        <dbReference type="SAM" id="MobiDB-lite"/>
    </source>
</evidence>
<evidence type="ECO:0000313" key="3">
    <source>
        <dbReference type="Proteomes" id="UP000324222"/>
    </source>
</evidence>
<reference evidence="2 3" key="1">
    <citation type="submission" date="2019-05" db="EMBL/GenBank/DDBJ databases">
        <title>Another draft genome of Portunus trituberculatus and its Hox gene families provides insights of decapod evolution.</title>
        <authorList>
            <person name="Jeong J.-H."/>
            <person name="Song I."/>
            <person name="Kim S."/>
            <person name="Choi T."/>
            <person name="Kim D."/>
            <person name="Ryu S."/>
            <person name="Kim W."/>
        </authorList>
    </citation>
    <scope>NUCLEOTIDE SEQUENCE [LARGE SCALE GENOMIC DNA]</scope>
    <source>
        <tissue evidence="2">Muscle</tissue>
    </source>
</reference>
<protein>
    <submittedName>
        <fullName evidence="2">Uncharacterized protein</fullName>
    </submittedName>
</protein>
<sequence>MTLVFQAVSERDQGRRHVGMAQAARPPSAKAKVEHRPACPAFVNKARTVVDSRTATNMTPEQIVATAHVSTYAPDYFTA</sequence>
<comment type="caution">
    <text evidence="2">The sequence shown here is derived from an EMBL/GenBank/DDBJ whole genome shotgun (WGS) entry which is preliminary data.</text>
</comment>
<dbReference type="Proteomes" id="UP000324222">
    <property type="component" value="Unassembled WGS sequence"/>
</dbReference>
<evidence type="ECO:0000313" key="2">
    <source>
        <dbReference type="EMBL" id="MPC81010.1"/>
    </source>
</evidence>
<feature type="region of interest" description="Disordered" evidence="1">
    <location>
        <begin position="15"/>
        <end position="35"/>
    </location>
</feature>
<dbReference type="EMBL" id="VSRR010055648">
    <property type="protein sequence ID" value="MPC81010.1"/>
    <property type="molecule type" value="Genomic_DNA"/>
</dbReference>
<gene>
    <name evidence="2" type="ORF">E2C01_075610</name>
</gene>
<proteinExistence type="predicted"/>
<organism evidence="2 3">
    <name type="scientific">Portunus trituberculatus</name>
    <name type="common">Swimming crab</name>
    <name type="synonym">Neptunus trituberculatus</name>
    <dbReference type="NCBI Taxonomy" id="210409"/>
    <lineage>
        <taxon>Eukaryota</taxon>
        <taxon>Metazoa</taxon>
        <taxon>Ecdysozoa</taxon>
        <taxon>Arthropoda</taxon>
        <taxon>Crustacea</taxon>
        <taxon>Multicrustacea</taxon>
        <taxon>Malacostraca</taxon>
        <taxon>Eumalacostraca</taxon>
        <taxon>Eucarida</taxon>
        <taxon>Decapoda</taxon>
        <taxon>Pleocyemata</taxon>
        <taxon>Brachyura</taxon>
        <taxon>Eubrachyura</taxon>
        <taxon>Portunoidea</taxon>
        <taxon>Portunidae</taxon>
        <taxon>Portuninae</taxon>
        <taxon>Portunus</taxon>
    </lineage>
</organism>
<dbReference type="AlphaFoldDB" id="A0A5B7I912"/>
<name>A0A5B7I912_PORTR</name>